<dbReference type="EMBL" id="WPHG01000002">
    <property type="protein sequence ID" value="MVA97012.1"/>
    <property type="molecule type" value="Genomic_DNA"/>
</dbReference>
<dbReference type="RefSeq" id="WP_156712015.1">
    <property type="nucleotide sequence ID" value="NZ_WPHG01000002.1"/>
</dbReference>
<accession>A0A844QCM3</accession>
<keyword evidence="2" id="KW-0732">Signal</keyword>
<name>A0A844QCM3_9HYPH</name>
<proteinExistence type="predicted"/>
<dbReference type="PROSITE" id="PS50005">
    <property type="entry name" value="TPR"/>
    <property type="match status" value="1"/>
</dbReference>
<sequence>MPRYLTSLAAALMIGLPLSGGAALAAGGGGGGGGGDTMECPAGQVYDKSTKKCVAKSSALDTETLFEAGRALAYAGKYDEAISVLRLAEGRKQPGVYNMLGYAHRKQGRLLIALGYYEEALRLDPDYVLTREYLGEAHLQMGDLASAREQLDEIAKRCGKNCAEYTELDRQITTFERDSG</sequence>
<dbReference type="Proteomes" id="UP000463224">
    <property type="component" value="Unassembled WGS sequence"/>
</dbReference>
<dbReference type="InterPro" id="IPR019734">
    <property type="entry name" value="TPR_rpt"/>
</dbReference>
<feature type="chain" id="PRO_5032720795" evidence="2">
    <location>
        <begin position="26"/>
        <end position="180"/>
    </location>
</feature>
<dbReference type="AlphaFoldDB" id="A0A844QCM3"/>
<keyword evidence="4" id="KW-1185">Reference proteome</keyword>
<feature type="signal peptide" evidence="2">
    <location>
        <begin position="1"/>
        <end position="25"/>
    </location>
</feature>
<feature type="repeat" description="TPR" evidence="1">
    <location>
        <begin position="94"/>
        <end position="127"/>
    </location>
</feature>
<protein>
    <submittedName>
        <fullName evidence="3">Tetratricopeptide repeat protein</fullName>
    </submittedName>
</protein>
<keyword evidence="1" id="KW-0802">TPR repeat</keyword>
<evidence type="ECO:0000313" key="4">
    <source>
        <dbReference type="Proteomes" id="UP000463224"/>
    </source>
</evidence>
<evidence type="ECO:0000256" key="2">
    <source>
        <dbReference type="SAM" id="SignalP"/>
    </source>
</evidence>
<dbReference type="Gene3D" id="1.25.40.10">
    <property type="entry name" value="Tetratricopeptide repeat domain"/>
    <property type="match status" value="1"/>
</dbReference>
<reference evidence="3 4" key="1">
    <citation type="submission" date="2019-12" db="EMBL/GenBank/DDBJ databases">
        <title>Nitratireductor arenosus sp. nov., Isolated from sea sand, Jeju island, South Korea.</title>
        <authorList>
            <person name="Kim W."/>
        </authorList>
    </citation>
    <scope>NUCLEOTIDE SEQUENCE [LARGE SCALE GENOMIC DNA]</scope>
    <source>
        <strain evidence="3 4">CAU 1489</strain>
    </source>
</reference>
<dbReference type="SMART" id="SM00028">
    <property type="entry name" value="TPR"/>
    <property type="match status" value="2"/>
</dbReference>
<dbReference type="SUPFAM" id="SSF48452">
    <property type="entry name" value="TPR-like"/>
    <property type="match status" value="1"/>
</dbReference>
<gene>
    <name evidence="3" type="ORF">GN330_07095</name>
</gene>
<dbReference type="InterPro" id="IPR011990">
    <property type="entry name" value="TPR-like_helical_dom_sf"/>
</dbReference>
<evidence type="ECO:0000256" key="1">
    <source>
        <dbReference type="PROSITE-ProRule" id="PRU00339"/>
    </source>
</evidence>
<dbReference type="Pfam" id="PF13432">
    <property type="entry name" value="TPR_16"/>
    <property type="match status" value="1"/>
</dbReference>
<comment type="caution">
    <text evidence="3">The sequence shown here is derived from an EMBL/GenBank/DDBJ whole genome shotgun (WGS) entry which is preliminary data.</text>
</comment>
<organism evidence="3 4">
    <name type="scientific">Nitratireductor arenosus</name>
    <dbReference type="NCBI Taxonomy" id="2682096"/>
    <lineage>
        <taxon>Bacteria</taxon>
        <taxon>Pseudomonadati</taxon>
        <taxon>Pseudomonadota</taxon>
        <taxon>Alphaproteobacteria</taxon>
        <taxon>Hyphomicrobiales</taxon>
        <taxon>Phyllobacteriaceae</taxon>
        <taxon>Nitratireductor</taxon>
    </lineage>
</organism>
<evidence type="ECO:0000313" key="3">
    <source>
        <dbReference type="EMBL" id="MVA97012.1"/>
    </source>
</evidence>